<evidence type="ECO:0000256" key="2">
    <source>
        <dbReference type="ARBA" id="ARBA00022692"/>
    </source>
</evidence>
<evidence type="ECO:0000313" key="12">
    <source>
        <dbReference type="Proteomes" id="UP001302020"/>
    </source>
</evidence>
<gene>
    <name evidence="11" type="ORF">QN243_11720</name>
</gene>
<feature type="transmembrane region" description="Helical" evidence="8">
    <location>
        <begin position="228"/>
        <end position="251"/>
    </location>
</feature>
<evidence type="ECO:0000256" key="8">
    <source>
        <dbReference type="SAM" id="Phobius"/>
    </source>
</evidence>
<dbReference type="PANTHER" id="PTHR24221">
    <property type="entry name" value="ATP-BINDING CASSETTE SUB-FAMILY B"/>
    <property type="match status" value="1"/>
</dbReference>
<feature type="transmembrane region" description="Helical" evidence="8">
    <location>
        <begin position="146"/>
        <end position="166"/>
    </location>
</feature>
<reference evidence="11 12" key="1">
    <citation type="submission" date="2023-05" db="EMBL/GenBank/DDBJ databases">
        <title>Xanthomonas rydalmerenesis sp. nov., a novel Xanthomonas species isolated from Fragaria x ananassa.</title>
        <authorList>
            <person name="McKnight D.J.E."/>
            <person name="Wong-Bajracharya J."/>
            <person name="Okoh E.B."/>
            <person name="Snijders F."/>
            <person name="Lidbetter F."/>
            <person name="Webster J."/>
            <person name="Djordjevic S.P."/>
            <person name="Bogema D.R."/>
            <person name="Chapman T.A."/>
        </authorList>
    </citation>
    <scope>NUCLEOTIDE SEQUENCE [LARGE SCALE GENOMIC DNA]</scope>
    <source>
        <strain evidence="11 12">DAR34883</strain>
    </source>
</reference>
<dbReference type="InterPro" id="IPR027417">
    <property type="entry name" value="P-loop_NTPase"/>
</dbReference>
<name>A0ABZ0JJH1_9XANT</name>
<keyword evidence="12" id="KW-1185">Reference proteome</keyword>
<keyword evidence="4" id="KW-0067">ATP-binding</keyword>
<accession>A0ABZ0JJH1</accession>
<dbReference type="InterPro" id="IPR003593">
    <property type="entry name" value="AAA+_ATPase"/>
</dbReference>
<feature type="transmembrane region" description="Helical" evidence="8">
    <location>
        <begin position="263"/>
        <end position="281"/>
    </location>
</feature>
<proteinExistence type="predicted"/>
<evidence type="ECO:0000256" key="4">
    <source>
        <dbReference type="ARBA" id="ARBA00022840"/>
    </source>
</evidence>
<dbReference type="PROSITE" id="PS50893">
    <property type="entry name" value="ABC_TRANSPORTER_2"/>
    <property type="match status" value="1"/>
</dbReference>
<evidence type="ECO:0000256" key="6">
    <source>
        <dbReference type="ARBA" id="ARBA00023136"/>
    </source>
</evidence>
<evidence type="ECO:0000256" key="1">
    <source>
        <dbReference type="ARBA" id="ARBA00004651"/>
    </source>
</evidence>
<evidence type="ECO:0000313" key="11">
    <source>
        <dbReference type="EMBL" id="WOS39119.1"/>
    </source>
</evidence>
<dbReference type="InterPro" id="IPR005898">
    <property type="entry name" value="Cyc_pep_transpt_SyrD/YojI"/>
</dbReference>
<dbReference type="NCBIfam" id="TIGR01194">
    <property type="entry name" value="cyc_pep_trnsptr"/>
    <property type="match status" value="1"/>
</dbReference>
<dbReference type="Pfam" id="PF00664">
    <property type="entry name" value="ABC_membrane"/>
    <property type="match status" value="1"/>
</dbReference>
<dbReference type="InterPro" id="IPR011527">
    <property type="entry name" value="ABC1_TM_dom"/>
</dbReference>
<sequence length="567" mass="62826">MVLDVVKQSKPQIALASAISIAAGAANIWLLALVGRDMRAAVAAPDAIAEFAGALVLMVGFGLVSQVALSRLSANMLHGLRHKLVQAISHLSVRRIEAIGRHRLYAALTRDVPALHDFLVALPNYVFNITVVLACLVYLAVISSRLFLVFFVLLLIGLYVAKVVIADRAEARFQLRRKVENDLFKCYEAVIDGSKELKLNPDREGWLIRDELEGFAQKYKDATKTAELFLNISNSWATAIIFIGVGTLLFLSSHIGVPNREPVVTFVLTIFYIVGPLTVLINSFRTVHAAKAAIAHLHALRLDATDTASSSPLAMEPFQSLSAKGLFFRHDNPDGECPGFNVGPLDLDIARGEIVYFVGGNGSGKTTAAKLLTGLYERHAGEVLINGVQLADQRAHFQYFSAIFQDYYLFETLVAKHGKEIEPEQVRDWLDRLHLSDKVSVEHGRLSTTRLSYGQRKRLALLIAYFEQSEIYVFDEWAADQDVEFREFFYGTFLPGLKKLGKTSIVVSHDERYFHLADKVLKFDNGVIASTTQNTPSDACCVERDSPPGSRQPAMNPFTLERTSART</sequence>
<feature type="region of interest" description="Disordered" evidence="7">
    <location>
        <begin position="539"/>
        <end position="567"/>
    </location>
</feature>
<feature type="domain" description="ABC transmembrane type-1" evidence="10">
    <location>
        <begin position="13"/>
        <end position="289"/>
    </location>
</feature>
<dbReference type="InterPro" id="IPR003439">
    <property type="entry name" value="ABC_transporter-like_ATP-bd"/>
</dbReference>
<dbReference type="SUPFAM" id="SSF90123">
    <property type="entry name" value="ABC transporter transmembrane region"/>
    <property type="match status" value="1"/>
</dbReference>
<feature type="transmembrane region" description="Helical" evidence="8">
    <location>
        <begin position="118"/>
        <end position="140"/>
    </location>
</feature>
<comment type="subcellular location">
    <subcellularLocation>
        <location evidence="1">Cell membrane</location>
        <topology evidence="1">Multi-pass membrane protein</topology>
    </subcellularLocation>
</comment>
<dbReference type="PROSITE" id="PS50929">
    <property type="entry name" value="ABC_TM1F"/>
    <property type="match status" value="1"/>
</dbReference>
<keyword evidence="2 8" id="KW-0812">Transmembrane</keyword>
<feature type="transmembrane region" description="Helical" evidence="8">
    <location>
        <begin position="12"/>
        <end position="35"/>
    </location>
</feature>
<keyword evidence="3" id="KW-0547">Nucleotide-binding</keyword>
<dbReference type="Pfam" id="PF00005">
    <property type="entry name" value="ABC_tran"/>
    <property type="match status" value="1"/>
</dbReference>
<dbReference type="Gene3D" id="3.40.50.300">
    <property type="entry name" value="P-loop containing nucleotide triphosphate hydrolases"/>
    <property type="match status" value="1"/>
</dbReference>
<protein>
    <submittedName>
        <fullName evidence="11">Cyclic peptide export ABC transporter</fullName>
    </submittedName>
</protein>
<evidence type="ECO:0000256" key="3">
    <source>
        <dbReference type="ARBA" id="ARBA00022741"/>
    </source>
</evidence>
<evidence type="ECO:0000256" key="7">
    <source>
        <dbReference type="SAM" id="MobiDB-lite"/>
    </source>
</evidence>
<dbReference type="SMART" id="SM00382">
    <property type="entry name" value="AAA"/>
    <property type="match status" value="1"/>
</dbReference>
<dbReference type="InterPro" id="IPR017871">
    <property type="entry name" value="ABC_transporter-like_CS"/>
</dbReference>
<dbReference type="SUPFAM" id="SSF52540">
    <property type="entry name" value="P-loop containing nucleoside triphosphate hydrolases"/>
    <property type="match status" value="1"/>
</dbReference>
<evidence type="ECO:0000259" key="9">
    <source>
        <dbReference type="PROSITE" id="PS50893"/>
    </source>
</evidence>
<evidence type="ECO:0000259" key="10">
    <source>
        <dbReference type="PROSITE" id="PS50929"/>
    </source>
</evidence>
<keyword evidence="6 8" id="KW-0472">Membrane</keyword>
<evidence type="ECO:0000256" key="5">
    <source>
        <dbReference type="ARBA" id="ARBA00022989"/>
    </source>
</evidence>
<keyword evidence="5 8" id="KW-1133">Transmembrane helix</keyword>
<dbReference type="InterPro" id="IPR036640">
    <property type="entry name" value="ABC1_TM_sf"/>
</dbReference>
<dbReference type="EMBL" id="CP126172">
    <property type="protein sequence ID" value="WOS39119.1"/>
    <property type="molecule type" value="Genomic_DNA"/>
</dbReference>
<feature type="transmembrane region" description="Helical" evidence="8">
    <location>
        <begin position="47"/>
        <end position="69"/>
    </location>
</feature>
<dbReference type="PROSITE" id="PS00211">
    <property type="entry name" value="ABC_TRANSPORTER_1"/>
    <property type="match status" value="1"/>
</dbReference>
<feature type="domain" description="ABC transporter" evidence="9">
    <location>
        <begin position="321"/>
        <end position="550"/>
    </location>
</feature>
<dbReference type="Gene3D" id="1.20.1560.10">
    <property type="entry name" value="ABC transporter type 1, transmembrane domain"/>
    <property type="match status" value="1"/>
</dbReference>
<dbReference type="Proteomes" id="UP001302020">
    <property type="component" value="Chromosome"/>
</dbReference>
<dbReference type="PANTHER" id="PTHR24221:SF654">
    <property type="entry name" value="ATP-BINDING CASSETTE SUB-FAMILY B MEMBER 6"/>
    <property type="match status" value="1"/>
</dbReference>
<dbReference type="InterPro" id="IPR039421">
    <property type="entry name" value="Type_1_exporter"/>
</dbReference>
<dbReference type="RefSeq" id="WP_317843245.1">
    <property type="nucleotide sequence ID" value="NZ_CP126170.1"/>
</dbReference>
<organism evidence="11 12">
    <name type="scientific">Xanthomonas rydalmerensis</name>
    <dbReference type="NCBI Taxonomy" id="3046274"/>
    <lineage>
        <taxon>Bacteria</taxon>
        <taxon>Pseudomonadati</taxon>
        <taxon>Pseudomonadota</taxon>
        <taxon>Gammaproteobacteria</taxon>
        <taxon>Lysobacterales</taxon>
        <taxon>Lysobacteraceae</taxon>
        <taxon>Xanthomonas</taxon>
    </lineage>
</organism>